<evidence type="ECO:0000313" key="1">
    <source>
        <dbReference type="EMBL" id="RWX48595.1"/>
    </source>
</evidence>
<dbReference type="Proteomes" id="UP000286862">
    <property type="component" value="Unassembled WGS sequence"/>
</dbReference>
<evidence type="ECO:0000313" key="2">
    <source>
        <dbReference type="Proteomes" id="UP000286862"/>
    </source>
</evidence>
<organism evidence="1 2">
    <name type="scientific">Candidatus Electrothrix marina</name>
    <dbReference type="NCBI Taxonomy" id="1859130"/>
    <lineage>
        <taxon>Bacteria</taxon>
        <taxon>Pseudomonadati</taxon>
        <taxon>Thermodesulfobacteriota</taxon>
        <taxon>Desulfobulbia</taxon>
        <taxon>Desulfobulbales</taxon>
        <taxon>Desulfobulbaceae</taxon>
        <taxon>Candidatus Electrothrix</taxon>
    </lineage>
</organism>
<reference evidence="1 2" key="1">
    <citation type="submission" date="2017-01" db="EMBL/GenBank/DDBJ databases">
        <title>The cable genome- insights into the physiology and evolution of filamentous bacteria capable of sulfide oxidation via long distance electron transfer.</title>
        <authorList>
            <person name="Schreiber L."/>
            <person name="Bjerg J.T."/>
            <person name="Boggild A."/>
            <person name="Van De Vossenberg J."/>
            <person name="Meysman F."/>
            <person name="Nielsen L.P."/>
            <person name="Schramm A."/>
            <person name="Kjeldsen K.U."/>
        </authorList>
    </citation>
    <scope>NUCLEOTIDE SEQUENCE [LARGE SCALE GENOMIC DNA]</scope>
    <source>
        <strain evidence="1">A2</strain>
    </source>
</reference>
<proteinExistence type="predicted"/>
<dbReference type="EMBL" id="MTKQ01000076">
    <property type="protein sequence ID" value="RWX48595.1"/>
    <property type="molecule type" value="Genomic_DNA"/>
</dbReference>
<dbReference type="AlphaFoldDB" id="A0A3S3SRS5"/>
<protein>
    <submittedName>
        <fullName evidence="1">Uncharacterized protein</fullName>
    </submittedName>
</protein>
<sequence length="53" mass="5941">AAVVFFFQMFLSSAAFVDPYLDRRGMAPKQTFALLWSKKGEMFFSGQPVCSSP</sequence>
<accession>A0A3S3SRS5</accession>
<comment type="caution">
    <text evidence="1">The sequence shown here is derived from an EMBL/GenBank/DDBJ whole genome shotgun (WGS) entry which is preliminary data.</text>
</comment>
<feature type="non-terminal residue" evidence="1">
    <location>
        <position position="1"/>
    </location>
</feature>
<name>A0A3S3SRS5_9BACT</name>
<gene>
    <name evidence="1" type="ORF">VT99_10761</name>
</gene>